<dbReference type="OrthoDB" id="6875437at2"/>
<sequence length="123" mass="13428">MYTQRLRSISLAIIAGLVISACSEPVAPAKVSFINQVWRVSESSTIARGMLYVFLSDGTLVLASANNKPAFGAWKAEGAGLTMIEEGRPYKVEVLKLSRDEFRLRIHNPGQPVEITLVPADQP</sequence>
<accession>A0A418XLF7</accession>
<keyword evidence="2" id="KW-1185">Reference proteome</keyword>
<comment type="caution">
    <text evidence="1">The sequence shown here is derived from an EMBL/GenBank/DDBJ whole genome shotgun (WGS) entry which is preliminary data.</text>
</comment>
<reference evidence="1 2" key="1">
    <citation type="submission" date="2018-09" db="EMBL/GenBank/DDBJ databases">
        <authorList>
            <person name="Zhu H."/>
        </authorList>
    </citation>
    <scope>NUCLEOTIDE SEQUENCE [LARGE SCALE GENOMIC DNA]</scope>
    <source>
        <strain evidence="1 2">K1S02-6</strain>
    </source>
</reference>
<evidence type="ECO:0000313" key="2">
    <source>
        <dbReference type="Proteomes" id="UP000284021"/>
    </source>
</evidence>
<gene>
    <name evidence="1" type="ORF">D3879_08460</name>
</gene>
<protein>
    <submittedName>
        <fullName evidence="1">Uncharacterized protein</fullName>
    </submittedName>
</protein>
<name>A0A418XLF7_9PSED</name>
<dbReference type="PROSITE" id="PS51257">
    <property type="entry name" value="PROKAR_LIPOPROTEIN"/>
    <property type="match status" value="1"/>
</dbReference>
<dbReference type="EMBL" id="QYUR01000002">
    <property type="protein sequence ID" value="RJG13281.1"/>
    <property type="molecule type" value="Genomic_DNA"/>
</dbReference>
<organism evidence="1 2">
    <name type="scientific">Pseudomonas cavernicola</name>
    <dbReference type="NCBI Taxonomy" id="2320866"/>
    <lineage>
        <taxon>Bacteria</taxon>
        <taxon>Pseudomonadati</taxon>
        <taxon>Pseudomonadota</taxon>
        <taxon>Gammaproteobacteria</taxon>
        <taxon>Pseudomonadales</taxon>
        <taxon>Pseudomonadaceae</taxon>
        <taxon>Pseudomonas</taxon>
    </lineage>
</organism>
<proteinExistence type="predicted"/>
<dbReference type="Proteomes" id="UP000284021">
    <property type="component" value="Unassembled WGS sequence"/>
</dbReference>
<dbReference type="AlphaFoldDB" id="A0A418XLF7"/>
<evidence type="ECO:0000313" key="1">
    <source>
        <dbReference type="EMBL" id="RJG13281.1"/>
    </source>
</evidence>
<dbReference type="RefSeq" id="WP_119953609.1">
    <property type="nucleotide sequence ID" value="NZ_QYUR01000002.1"/>
</dbReference>